<accession>A0A7X5U9Z5</accession>
<dbReference type="InterPro" id="IPR016155">
    <property type="entry name" value="Mopterin_synth/thiamin_S_b"/>
</dbReference>
<name>A0A7X5U9Z5_9GAMM</name>
<dbReference type="SUPFAM" id="SSF54285">
    <property type="entry name" value="MoaD/ThiS"/>
    <property type="match status" value="1"/>
</dbReference>
<dbReference type="RefSeq" id="WP_166947822.1">
    <property type="nucleotide sequence ID" value="NZ_JAARLZ010000004.1"/>
</dbReference>
<reference evidence="1 2" key="1">
    <citation type="submission" date="2020-03" db="EMBL/GenBank/DDBJ databases">
        <authorList>
            <person name="Lai Q."/>
        </authorList>
    </citation>
    <scope>NUCLEOTIDE SEQUENCE [LARGE SCALE GENOMIC DNA]</scope>
    <source>
        <strain evidence="1 2">CCUG 25036</strain>
    </source>
</reference>
<dbReference type="InterPro" id="IPR003749">
    <property type="entry name" value="ThiS/MoaD-like"/>
</dbReference>
<gene>
    <name evidence="1" type="ORF">HBF25_09770</name>
</gene>
<comment type="caution">
    <text evidence="1">The sequence shown here is derived from an EMBL/GenBank/DDBJ whole genome shotgun (WGS) entry which is preliminary data.</text>
</comment>
<protein>
    <submittedName>
        <fullName evidence="1">MoaD/ThiS family protein</fullName>
    </submittedName>
</protein>
<dbReference type="EMBL" id="JAARLZ010000004">
    <property type="protein sequence ID" value="NII06671.1"/>
    <property type="molecule type" value="Genomic_DNA"/>
</dbReference>
<dbReference type="InterPro" id="IPR012675">
    <property type="entry name" value="Beta-grasp_dom_sf"/>
</dbReference>
<dbReference type="AlphaFoldDB" id="A0A7X5U9Z5"/>
<keyword evidence="2" id="KW-1185">Reference proteome</keyword>
<dbReference type="Proteomes" id="UP000490980">
    <property type="component" value="Unassembled WGS sequence"/>
</dbReference>
<evidence type="ECO:0000313" key="1">
    <source>
        <dbReference type="EMBL" id="NII06671.1"/>
    </source>
</evidence>
<proteinExistence type="predicted"/>
<sequence length="79" mass="8141">MIVFEFFASLERLAGARELPFDGAYTTVGEALGALAAARPELASLIERCACASGDVIVRRADPVPADGRIALLPPVAGG</sequence>
<evidence type="ECO:0000313" key="2">
    <source>
        <dbReference type="Proteomes" id="UP000490980"/>
    </source>
</evidence>
<dbReference type="Gene3D" id="3.10.20.30">
    <property type="match status" value="1"/>
</dbReference>
<organism evidence="1 2">
    <name type="scientific">Luteibacter anthropi</name>
    <dbReference type="NCBI Taxonomy" id="564369"/>
    <lineage>
        <taxon>Bacteria</taxon>
        <taxon>Pseudomonadati</taxon>
        <taxon>Pseudomonadota</taxon>
        <taxon>Gammaproteobacteria</taxon>
        <taxon>Lysobacterales</taxon>
        <taxon>Rhodanobacteraceae</taxon>
        <taxon>Luteibacter</taxon>
    </lineage>
</organism>
<dbReference type="Pfam" id="PF02597">
    <property type="entry name" value="ThiS"/>
    <property type="match status" value="1"/>
</dbReference>